<proteinExistence type="predicted"/>
<name>A0A3E2B4H4_9FIRM</name>
<evidence type="ECO:0000313" key="3">
    <source>
        <dbReference type="Proteomes" id="UP000260649"/>
    </source>
</evidence>
<dbReference type="GeneID" id="97994961"/>
<gene>
    <name evidence="2" type="ORF">DV520_04305</name>
</gene>
<evidence type="ECO:0000313" key="2">
    <source>
        <dbReference type="EMBL" id="RFT06928.1"/>
    </source>
</evidence>
<organism evidence="2 3">
    <name type="scientific">Evtepia gabavorous</name>
    <dbReference type="NCBI Taxonomy" id="2211183"/>
    <lineage>
        <taxon>Bacteria</taxon>
        <taxon>Bacillati</taxon>
        <taxon>Bacillota</taxon>
        <taxon>Clostridia</taxon>
        <taxon>Eubacteriales</taxon>
        <taxon>Evtepia</taxon>
    </lineage>
</organism>
<dbReference type="RefSeq" id="WP_117141900.1">
    <property type="nucleotide sequence ID" value="NZ_CAKXKJ010000004.1"/>
</dbReference>
<feature type="coiled-coil region" evidence="1">
    <location>
        <begin position="28"/>
        <end position="88"/>
    </location>
</feature>
<comment type="caution">
    <text evidence="2">The sequence shown here is derived from an EMBL/GenBank/DDBJ whole genome shotgun (WGS) entry which is preliminary data.</text>
</comment>
<protein>
    <submittedName>
        <fullName evidence="2">DUF2313 domain-containing protein</fullName>
    </submittedName>
</protein>
<dbReference type="OrthoDB" id="1629754at2"/>
<sequence>MSHGQNLRDLLAPLGVYRWEGSFQWGELQSEGEALDQVAEQVALLQREMNLYTAQAEGLTGLLELLGLERAGETLEELRQTVAALLRIGGDSFTLAAMNDTLRGCGIPAQVEETEDPLEVVVSFPGVEGIPAGFEQTKARIEEILPCHLLVKYQFSDSV</sequence>
<evidence type="ECO:0000256" key="1">
    <source>
        <dbReference type="SAM" id="Coils"/>
    </source>
</evidence>
<dbReference type="EMBL" id="QQRQ01000005">
    <property type="protein sequence ID" value="RFT06928.1"/>
    <property type="molecule type" value="Genomic_DNA"/>
</dbReference>
<reference evidence="2 3" key="1">
    <citation type="submission" date="2018-07" db="EMBL/GenBank/DDBJ databases">
        <title>GABA Modulating Bacteria of the Human Gut Microbiota.</title>
        <authorList>
            <person name="Strandwitz P."/>
            <person name="Kim K.H."/>
            <person name="Terekhova D."/>
            <person name="Liu J.K."/>
            <person name="Sharma A."/>
            <person name="Levering J."/>
            <person name="Mcdonald D."/>
            <person name="Dietrich D."/>
            <person name="Ramadhar T.R."/>
            <person name="Lekbua A."/>
            <person name="Mroue N."/>
            <person name="Liston C."/>
            <person name="Stewart E.J."/>
            <person name="Dubin M.J."/>
            <person name="Zengler K."/>
            <person name="Knight R."/>
            <person name="Gilbert J.A."/>
            <person name="Clardy J."/>
            <person name="Lewis K."/>
        </authorList>
    </citation>
    <scope>NUCLEOTIDE SEQUENCE [LARGE SCALE GENOMIC DNA]</scope>
    <source>
        <strain evidence="2 3">KLE1738</strain>
    </source>
</reference>
<accession>A0A3E2B4H4</accession>
<dbReference type="Proteomes" id="UP000260649">
    <property type="component" value="Unassembled WGS sequence"/>
</dbReference>
<keyword evidence="3" id="KW-1185">Reference proteome</keyword>
<dbReference type="AlphaFoldDB" id="A0A3E2B4H4"/>
<keyword evidence="1" id="KW-0175">Coiled coil</keyword>